<proteinExistence type="inferred from homology"/>
<gene>
    <name evidence="6" type="primary">modA</name>
    <name evidence="6" type="ordered locus">CD196_0818</name>
</gene>
<dbReference type="SUPFAM" id="SSF53850">
    <property type="entry name" value="Periplasmic binding protein-like II"/>
    <property type="match status" value="1"/>
</dbReference>
<name>A0A0H3N057_CLODC</name>
<dbReference type="GO" id="GO:0015689">
    <property type="term" value="P:molybdate ion transport"/>
    <property type="evidence" value="ECO:0007669"/>
    <property type="project" value="InterPro"/>
</dbReference>
<keyword evidence="3 5" id="KW-0479">Metal-binding</keyword>
<accession>A0A0H3N057</accession>
<dbReference type="GO" id="GO:1901359">
    <property type="term" value="F:tungstate binding"/>
    <property type="evidence" value="ECO:0007669"/>
    <property type="project" value="UniProtKB-ARBA"/>
</dbReference>
<dbReference type="NCBIfam" id="TIGR01256">
    <property type="entry name" value="modA"/>
    <property type="match status" value="1"/>
</dbReference>
<dbReference type="PIRSF" id="PIRSF004846">
    <property type="entry name" value="ModA"/>
    <property type="match status" value="1"/>
</dbReference>
<dbReference type="KEGG" id="cdc:CD196_0818"/>
<feature type="binding site" evidence="5">
    <location>
        <position position="63"/>
    </location>
    <ligand>
        <name>molybdate</name>
        <dbReference type="ChEBI" id="CHEBI:36264"/>
    </ligand>
</feature>
<evidence type="ECO:0000256" key="1">
    <source>
        <dbReference type="ARBA" id="ARBA00009175"/>
    </source>
</evidence>
<organism evidence="6 7">
    <name type="scientific">Clostridioides difficile (strain CD196)</name>
    <name type="common">Peptoclostridium difficile</name>
    <dbReference type="NCBI Taxonomy" id="645462"/>
    <lineage>
        <taxon>Bacteria</taxon>
        <taxon>Bacillati</taxon>
        <taxon>Bacillota</taxon>
        <taxon>Clostridia</taxon>
        <taxon>Peptostreptococcales</taxon>
        <taxon>Peptostreptococcaceae</taxon>
        <taxon>Clostridioides</taxon>
    </lineage>
</organism>
<evidence type="ECO:0000256" key="4">
    <source>
        <dbReference type="ARBA" id="ARBA00022729"/>
    </source>
</evidence>
<dbReference type="Pfam" id="PF13531">
    <property type="entry name" value="SBP_bac_11"/>
    <property type="match status" value="1"/>
</dbReference>
<dbReference type="InterPro" id="IPR005950">
    <property type="entry name" value="ModA"/>
</dbReference>
<dbReference type="AlphaFoldDB" id="A0A0H3N057"/>
<feature type="binding site" evidence="5">
    <location>
        <position position="171"/>
    </location>
    <ligand>
        <name>molybdate</name>
        <dbReference type="ChEBI" id="CHEBI:36264"/>
    </ligand>
</feature>
<keyword evidence="4" id="KW-0732">Signal</keyword>
<reference evidence="6 7" key="1">
    <citation type="journal article" date="2009" name="Genome Biol.">
        <title>Comparative genome and phenotypic analysis of Clostridium difficile 027 strains provides insight into the evolution of a hypervirulent bacterium.</title>
        <authorList>
            <person name="Stabler R.A."/>
            <person name="He M."/>
            <person name="Dawson L."/>
            <person name="Martin M."/>
            <person name="Valiente E."/>
            <person name="Corton C."/>
            <person name="Lawley T.D."/>
            <person name="Sebaihia M."/>
            <person name="Quail M.A."/>
            <person name="Rose G."/>
            <person name="Gerding D.N."/>
            <person name="Gibert M."/>
            <person name="Popoff M.R."/>
            <person name="Parkhill J."/>
            <person name="Dougan G."/>
            <person name="Wren B.W."/>
        </authorList>
    </citation>
    <scope>NUCLEOTIDE SEQUENCE [LARGE SCALE GENOMIC DNA]</scope>
    <source>
        <strain evidence="6 7">CD196</strain>
    </source>
</reference>
<dbReference type="GO" id="GO:0030973">
    <property type="term" value="F:molybdate ion binding"/>
    <property type="evidence" value="ECO:0007669"/>
    <property type="project" value="TreeGrafter"/>
</dbReference>
<dbReference type="Proteomes" id="UP000002068">
    <property type="component" value="Chromosome"/>
</dbReference>
<dbReference type="Gene3D" id="3.40.190.10">
    <property type="entry name" value="Periplasmic binding protein-like II"/>
    <property type="match status" value="2"/>
</dbReference>
<sequence>MCIKFTKREIVMKKILGILGLVACLTLGTVGCNSNEDKTDDGKQEKTTKSSDSVELNISAAASLKEAMAKIEEEYKKVDSNVKLTVNYGASGSLQQQIEQGAPCDLFISAGQKQMKALDEEKLLVSDTMKDLVKNDLVLISSADSSVSGMKDLTTDKVKKIAVGEVESVPAGKYADEVLTNLNLKDKLKDKLVFAKDVKEVLAWVQSGNADVGFVYFSDTVNNDKIKVVEKTDEKTHSPITYPVSVIKASKNVDAAKKFEEFLLSESGQKIFEEFGYKKVE</sequence>
<protein>
    <submittedName>
        <fullName evidence="6">Molybdenum ABC transporter,substrate-binding protein</fullName>
    </submittedName>
</protein>
<keyword evidence="2 5" id="KW-0500">Molybdenum</keyword>
<feature type="binding site" evidence="5">
    <location>
        <position position="198"/>
    </location>
    <ligand>
        <name>molybdate</name>
        <dbReference type="ChEBI" id="CHEBI:36264"/>
    </ligand>
</feature>
<dbReference type="InterPro" id="IPR041879">
    <property type="entry name" value="YvgL-like_PBP2"/>
</dbReference>
<dbReference type="FunFam" id="3.40.190.10:FF:000035">
    <property type="entry name" value="Molybdate ABC transporter substrate-binding protein"/>
    <property type="match status" value="1"/>
</dbReference>
<feature type="binding site" evidence="5">
    <location>
        <position position="91"/>
    </location>
    <ligand>
        <name>molybdate</name>
        <dbReference type="ChEBI" id="CHEBI:36264"/>
    </ligand>
</feature>
<dbReference type="PANTHER" id="PTHR30632:SF0">
    <property type="entry name" value="SULFATE-BINDING PROTEIN"/>
    <property type="match status" value="1"/>
</dbReference>
<evidence type="ECO:0000256" key="2">
    <source>
        <dbReference type="ARBA" id="ARBA00022505"/>
    </source>
</evidence>
<dbReference type="PANTHER" id="PTHR30632">
    <property type="entry name" value="MOLYBDATE-BINDING PERIPLASMIC PROTEIN"/>
    <property type="match status" value="1"/>
</dbReference>
<evidence type="ECO:0000313" key="6">
    <source>
        <dbReference type="EMBL" id="CBA61562.1"/>
    </source>
</evidence>
<evidence type="ECO:0000313" key="7">
    <source>
        <dbReference type="Proteomes" id="UP000002068"/>
    </source>
</evidence>
<dbReference type="GO" id="GO:0046872">
    <property type="term" value="F:metal ion binding"/>
    <property type="evidence" value="ECO:0007669"/>
    <property type="project" value="UniProtKB-KW"/>
</dbReference>
<comment type="similarity">
    <text evidence="1">Belongs to the bacterial solute-binding protein ModA family.</text>
</comment>
<dbReference type="HOGENOM" id="CLU_065520_3_1_9"/>
<evidence type="ECO:0000256" key="3">
    <source>
        <dbReference type="ARBA" id="ARBA00022723"/>
    </source>
</evidence>
<dbReference type="InterPro" id="IPR050682">
    <property type="entry name" value="ModA/WtpA"/>
</dbReference>
<evidence type="ECO:0000256" key="5">
    <source>
        <dbReference type="PIRSR" id="PIRSR004846-1"/>
    </source>
</evidence>
<dbReference type="CDD" id="cd13537">
    <property type="entry name" value="PBP2_YvgL_like"/>
    <property type="match status" value="1"/>
</dbReference>
<dbReference type="PROSITE" id="PS51257">
    <property type="entry name" value="PROKAR_LIPOPROTEIN"/>
    <property type="match status" value="1"/>
</dbReference>
<feature type="binding site" evidence="5">
    <location>
        <position position="216"/>
    </location>
    <ligand>
        <name>molybdate</name>
        <dbReference type="ChEBI" id="CHEBI:36264"/>
    </ligand>
</feature>
<dbReference type="EMBL" id="FN538970">
    <property type="protein sequence ID" value="CBA61562.1"/>
    <property type="molecule type" value="Genomic_DNA"/>
</dbReference>